<evidence type="ECO:0008006" key="3">
    <source>
        <dbReference type="Google" id="ProtNLM"/>
    </source>
</evidence>
<accession>A0A1I1I5G2</accession>
<gene>
    <name evidence="1" type="ORF">SAMN02745724_01397</name>
</gene>
<dbReference type="STRING" id="1123010.SAMN02745724_01397"/>
<keyword evidence="2" id="KW-1185">Reference proteome</keyword>
<dbReference type="AlphaFoldDB" id="A0A1I1I5G2"/>
<evidence type="ECO:0000313" key="2">
    <source>
        <dbReference type="Proteomes" id="UP000198862"/>
    </source>
</evidence>
<dbReference type="SUPFAM" id="SSF52540">
    <property type="entry name" value="P-loop containing nucleoside triphosphate hydrolases"/>
    <property type="match status" value="1"/>
</dbReference>
<proteinExistence type="predicted"/>
<dbReference type="PANTHER" id="PTHR37816">
    <property type="entry name" value="YALI0E33011P"/>
    <property type="match status" value="1"/>
</dbReference>
<name>A0A1I1I5G2_9GAMM</name>
<organism evidence="1 2">
    <name type="scientific">Pseudoalteromonas denitrificans DSM 6059</name>
    <dbReference type="NCBI Taxonomy" id="1123010"/>
    <lineage>
        <taxon>Bacteria</taxon>
        <taxon>Pseudomonadati</taxon>
        <taxon>Pseudomonadota</taxon>
        <taxon>Gammaproteobacteria</taxon>
        <taxon>Alteromonadales</taxon>
        <taxon>Pseudoalteromonadaceae</taxon>
        <taxon>Pseudoalteromonas</taxon>
    </lineage>
</organism>
<dbReference type="InterPro" id="IPR027417">
    <property type="entry name" value="P-loop_NTPase"/>
</dbReference>
<dbReference type="OrthoDB" id="5296079at2"/>
<dbReference type="PANTHER" id="PTHR37816:SF2">
    <property type="entry name" value="DNA TOPOLOGY MODULATION PROTEIN FLAR-RELATED PROTEIN"/>
    <property type="match status" value="1"/>
</dbReference>
<reference evidence="1 2" key="1">
    <citation type="submission" date="2016-10" db="EMBL/GenBank/DDBJ databases">
        <authorList>
            <person name="de Groot N.N."/>
        </authorList>
    </citation>
    <scope>NUCLEOTIDE SEQUENCE [LARGE SCALE GENOMIC DNA]</scope>
    <source>
        <strain evidence="1 2">DSM 6059</strain>
    </source>
</reference>
<protein>
    <recommendedName>
        <fullName evidence="3">Adenylate kinase</fullName>
    </recommendedName>
</protein>
<dbReference type="InterPro" id="IPR052922">
    <property type="entry name" value="Cytidylate_Kinase-2"/>
</dbReference>
<dbReference type="EMBL" id="FOLO01000007">
    <property type="protein sequence ID" value="SFC31689.1"/>
    <property type="molecule type" value="Genomic_DNA"/>
</dbReference>
<dbReference type="Gene3D" id="3.40.50.300">
    <property type="entry name" value="P-loop containing nucleotide triphosphate hydrolases"/>
    <property type="match status" value="1"/>
</dbReference>
<dbReference type="RefSeq" id="WP_091982219.1">
    <property type="nucleotide sequence ID" value="NZ_FOLO01000007.1"/>
</dbReference>
<evidence type="ECO:0000313" key="1">
    <source>
        <dbReference type="EMBL" id="SFC31689.1"/>
    </source>
</evidence>
<dbReference type="Proteomes" id="UP000198862">
    <property type="component" value="Unassembled WGS sequence"/>
</dbReference>
<sequence>MKKVAVFGNAGAGKSTTSKQLAKITNLPLYVLDKIKFLPNGDEVPHKEYLTEHAKILDEDNWVIDGFGCLDSTWERLSKADTLIYIDLPIYVHFIWVTKRFIKGIFAPVEGWPKSAPLIKSTLKSYHVLLLCHKKLTPSYRKFIAKVKKTKKVHHLQSKSDIQKFLNSIEHV</sequence>